<reference evidence="3" key="1">
    <citation type="journal article" date="2014" name="Int. J. Syst. Evol. Microbiol.">
        <title>Complete genome sequence of Corynebacterium casei LMG S-19264T (=DSM 44701T), isolated from a smear-ripened cheese.</title>
        <authorList>
            <consortium name="US DOE Joint Genome Institute (JGI-PGF)"/>
            <person name="Walter F."/>
            <person name="Albersmeier A."/>
            <person name="Kalinowski J."/>
            <person name="Ruckert C."/>
        </authorList>
    </citation>
    <scope>NUCLEOTIDE SEQUENCE</scope>
    <source>
        <strain evidence="3">JCM 3090</strain>
    </source>
</reference>
<feature type="transmembrane region" description="Helical" evidence="1">
    <location>
        <begin position="30"/>
        <end position="48"/>
    </location>
</feature>
<dbReference type="InterPro" id="IPR000160">
    <property type="entry name" value="GGDEF_dom"/>
</dbReference>
<feature type="transmembrane region" description="Helical" evidence="1">
    <location>
        <begin position="123"/>
        <end position="144"/>
    </location>
</feature>
<feature type="transmembrane region" description="Helical" evidence="1">
    <location>
        <begin position="150"/>
        <end position="172"/>
    </location>
</feature>
<evidence type="ECO:0000313" key="3">
    <source>
        <dbReference type="EMBL" id="GGJ93995.1"/>
    </source>
</evidence>
<dbReference type="InterPro" id="IPR029787">
    <property type="entry name" value="Nucleotide_cyclase"/>
</dbReference>
<dbReference type="SUPFAM" id="SSF55073">
    <property type="entry name" value="Nucleotide cyclase"/>
    <property type="match status" value="1"/>
</dbReference>
<evidence type="ECO:0000259" key="2">
    <source>
        <dbReference type="PROSITE" id="PS50887"/>
    </source>
</evidence>
<gene>
    <name evidence="3" type="ORF">GCM10010123_24810</name>
</gene>
<sequence length="474" mass="49380">MVRRGYFTAYLVLSLTATAAHALLPERARAFTYVLISAGALIPLLYGLRRGVLTARPANWLIISSMGVLAIGNACTSAAQFGHPALGAAGEVAVSLGHMLALASALGIAAIRGRNDIGGLLDVGVASTAGGGLLWTMVIQPWLVDTPVGSQLGLLVNILVLVGLVGTLARLAQTAGEPIVSLQLVLAGLMVVLAVNVALATTVGSLTGPRPVWAEVAFLVTYTLFGAIGLHPSSRRFAETPPHRHEPLSPRRLAFLGLALAVGPVFGAGRVLVGLPVDGLLLALGTLSTVPLVMLRIGYLAGQRTRAVRELEHRATHDPLTGLVNRAEFYRRLSAALTRPGRGDVLVIFADLDGFKAVNDRLGHAVGDDLLIAVARRLGRVVATADTLARYGGDEFLLLCETATPAAARAGIEERIRRALAEPFDLAGEHVRVGISLGAVVADAGDSADAVIDRADTAMYAAKQRRGPDLAATA</sequence>
<feature type="transmembrane region" description="Helical" evidence="1">
    <location>
        <begin position="253"/>
        <end position="273"/>
    </location>
</feature>
<organism evidence="3 4">
    <name type="scientific">Pilimelia anulata</name>
    <dbReference type="NCBI Taxonomy" id="53371"/>
    <lineage>
        <taxon>Bacteria</taxon>
        <taxon>Bacillati</taxon>
        <taxon>Actinomycetota</taxon>
        <taxon>Actinomycetes</taxon>
        <taxon>Micromonosporales</taxon>
        <taxon>Micromonosporaceae</taxon>
        <taxon>Pilimelia</taxon>
    </lineage>
</organism>
<dbReference type="EMBL" id="BMQB01000005">
    <property type="protein sequence ID" value="GGJ93995.1"/>
    <property type="molecule type" value="Genomic_DNA"/>
</dbReference>
<comment type="caution">
    <text evidence="3">The sequence shown here is derived from an EMBL/GenBank/DDBJ whole genome shotgun (WGS) entry which is preliminary data.</text>
</comment>
<feature type="transmembrane region" description="Helical" evidence="1">
    <location>
        <begin position="184"/>
        <end position="206"/>
    </location>
</feature>
<keyword evidence="1" id="KW-0812">Transmembrane</keyword>
<dbReference type="RefSeq" id="WP_189170285.1">
    <property type="nucleotide sequence ID" value="NZ_BMQB01000005.1"/>
</dbReference>
<name>A0A8J3B4M0_9ACTN</name>
<keyword evidence="1" id="KW-1133">Transmembrane helix</keyword>
<dbReference type="NCBIfam" id="TIGR00254">
    <property type="entry name" value="GGDEF"/>
    <property type="match status" value="1"/>
</dbReference>
<accession>A0A8J3B4M0</accession>
<dbReference type="PANTHER" id="PTHR46663:SF4">
    <property type="entry name" value="DIGUANYLATE CYCLASE DGCT-RELATED"/>
    <property type="match status" value="1"/>
</dbReference>
<dbReference type="CDD" id="cd01949">
    <property type="entry name" value="GGDEF"/>
    <property type="match status" value="1"/>
</dbReference>
<dbReference type="PROSITE" id="PS50887">
    <property type="entry name" value="GGDEF"/>
    <property type="match status" value="1"/>
</dbReference>
<dbReference type="AlphaFoldDB" id="A0A8J3B4M0"/>
<reference evidence="3" key="2">
    <citation type="submission" date="2020-09" db="EMBL/GenBank/DDBJ databases">
        <authorList>
            <person name="Sun Q."/>
            <person name="Ohkuma M."/>
        </authorList>
    </citation>
    <scope>NUCLEOTIDE SEQUENCE</scope>
    <source>
        <strain evidence="3">JCM 3090</strain>
    </source>
</reference>
<keyword evidence="4" id="KW-1185">Reference proteome</keyword>
<dbReference type="Gene3D" id="3.30.70.270">
    <property type="match status" value="1"/>
</dbReference>
<evidence type="ECO:0000256" key="1">
    <source>
        <dbReference type="SAM" id="Phobius"/>
    </source>
</evidence>
<dbReference type="InterPro" id="IPR052163">
    <property type="entry name" value="DGC-Regulatory_Protein"/>
</dbReference>
<proteinExistence type="predicted"/>
<keyword evidence="1" id="KW-0472">Membrane</keyword>
<dbReference type="Pfam" id="PF00990">
    <property type="entry name" value="GGDEF"/>
    <property type="match status" value="1"/>
</dbReference>
<protein>
    <recommendedName>
        <fullName evidence="2">GGDEF domain-containing protein</fullName>
    </recommendedName>
</protein>
<feature type="transmembrane region" description="Helical" evidence="1">
    <location>
        <begin position="7"/>
        <end position="24"/>
    </location>
</feature>
<feature type="transmembrane region" description="Helical" evidence="1">
    <location>
        <begin position="279"/>
        <end position="299"/>
    </location>
</feature>
<dbReference type="PANTHER" id="PTHR46663">
    <property type="entry name" value="DIGUANYLATE CYCLASE DGCT-RELATED"/>
    <property type="match status" value="1"/>
</dbReference>
<feature type="domain" description="GGDEF" evidence="2">
    <location>
        <begin position="343"/>
        <end position="474"/>
    </location>
</feature>
<dbReference type="Proteomes" id="UP000649739">
    <property type="component" value="Unassembled WGS sequence"/>
</dbReference>
<evidence type="ECO:0000313" key="4">
    <source>
        <dbReference type="Proteomes" id="UP000649739"/>
    </source>
</evidence>
<dbReference type="InterPro" id="IPR043128">
    <property type="entry name" value="Rev_trsase/Diguanyl_cyclase"/>
</dbReference>
<dbReference type="SMART" id="SM00267">
    <property type="entry name" value="GGDEF"/>
    <property type="match status" value="1"/>
</dbReference>
<feature type="transmembrane region" description="Helical" evidence="1">
    <location>
        <begin position="92"/>
        <end position="111"/>
    </location>
</feature>
<feature type="transmembrane region" description="Helical" evidence="1">
    <location>
        <begin position="212"/>
        <end position="232"/>
    </location>
</feature>
<feature type="transmembrane region" description="Helical" evidence="1">
    <location>
        <begin position="60"/>
        <end position="80"/>
    </location>
</feature>